<dbReference type="GeneID" id="90001298"/>
<gene>
    <name evidence="2" type="ORF">PMZ80_007849</name>
</gene>
<sequence length="408" mass="46772">MPPKRRPLPPGSTIPLVPSLDPEEWEEQLRPVRERRRARQAYIYRPGQNVGLLDLPDEILDRICTFIVDGPEEIDITLQTKANGGYKFLNDAHFPWEIVELKRLAECNTKLGGLILACLRRDFTFVNWVSSSISRLPAVFQPENCALIQNFEVSVCRATKEHADTAFPMMLNVICTQLPCLTKFTVYEYRYENNITTDVERAIYQPMIRLLSFAVYRESPLNRMILPADSGPAFGEEHWRCKFYLVAEKGCGRRDWKSCTRWTDASKSKPKTYEDQVLNATAARHCKYAELLVTPIQDLIIHPVETQSKNDIATSEVPGSEVDYRLVDQRGYRTYREHSDNKWVFRSTDMLVELCRDGKSDEVVDDARTLAAEAQRTRGKVGRRSRRGNGRGDTTRGRRGRGGYSRGS</sequence>
<organism evidence="2 3">
    <name type="scientific">Knufia obscura</name>
    <dbReference type="NCBI Taxonomy" id="1635080"/>
    <lineage>
        <taxon>Eukaryota</taxon>
        <taxon>Fungi</taxon>
        <taxon>Dikarya</taxon>
        <taxon>Ascomycota</taxon>
        <taxon>Pezizomycotina</taxon>
        <taxon>Eurotiomycetes</taxon>
        <taxon>Chaetothyriomycetidae</taxon>
        <taxon>Chaetothyriales</taxon>
        <taxon>Trichomeriaceae</taxon>
        <taxon>Knufia</taxon>
    </lineage>
</organism>
<comment type="caution">
    <text evidence="2">The sequence shown here is derived from an EMBL/GenBank/DDBJ whole genome shotgun (WGS) entry which is preliminary data.</text>
</comment>
<proteinExistence type="predicted"/>
<feature type="region of interest" description="Disordered" evidence="1">
    <location>
        <begin position="371"/>
        <end position="408"/>
    </location>
</feature>
<evidence type="ECO:0000313" key="2">
    <source>
        <dbReference type="EMBL" id="KAK5939472.1"/>
    </source>
</evidence>
<evidence type="ECO:0000256" key="1">
    <source>
        <dbReference type="SAM" id="MobiDB-lite"/>
    </source>
</evidence>
<protein>
    <recommendedName>
        <fullName evidence="4">F-box domain-containing protein</fullName>
    </recommendedName>
</protein>
<keyword evidence="3" id="KW-1185">Reference proteome</keyword>
<dbReference type="Proteomes" id="UP001334248">
    <property type="component" value="Unassembled WGS sequence"/>
</dbReference>
<evidence type="ECO:0008006" key="4">
    <source>
        <dbReference type="Google" id="ProtNLM"/>
    </source>
</evidence>
<feature type="compositionally biased region" description="Basic residues" evidence="1">
    <location>
        <begin position="377"/>
        <end position="389"/>
    </location>
</feature>
<name>A0ABR0RGU3_9EURO</name>
<dbReference type="EMBL" id="JAVHJV010000010">
    <property type="protein sequence ID" value="KAK5939472.1"/>
    <property type="molecule type" value="Genomic_DNA"/>
</dbReference>
<reference evidence="2 3" key="1">
    <citation type="journal article" date="2023" name="Res Sq">
        <title>Genomic and morphological characterization of Knufia obscura isolated from the Mars 2020 spacecraft assembly facility.</title>
        <authorList>
            <person name="Chander A.M."/>
            <person name="Teixeira M.M."/>
            <person name="Singh N.K."/>
            <person name="Williams M.P."/>
            <person name="Parker C.W."/>
            <person name="Leo P."/>
            <person name="Stajich J.E."/>
            <person name="Torok T."/>
            <person name="Tighe S."/>
            <person name="Mason C.E."/>
            <person name="Venkateswaran K."/>
        </authorList>
    </citation>
    <scope>NUCLEOTIDE SEQUENCE [LARGE SCALE GENOMIC DNA]</scope>
    <source>
        <strain evidence="2 3">CCFEE 5817</strain>
    </source>
</reference>
<dbReference type="RefSeq" id="XP_064727562.1">
    <property type="nucleotide sequence ID" value="XM_064876255.1"/>
</dbReference>
<evidence type="ECO:0000313" key="3">
    <source>
        <dbReference type="Proteomes" id="UP001334248"/>
    </source>
</evidence>
<accession>A0ABR0RGU3</accession>